<dbReference type="SUPFAM" id="SSF52540">
    <property type="entry name" value="P-loop containing nucleoside triphosphate hydrolases"/>
    <property type="match status" value="1"/>
</dbReference>
<protein>
    <submittedName>
        <fullName evidence="1">Uncharacterized protein</fullName>
    </submittedName>
</protein>
<dbReference type="InterPro" id="IPR027417">
    <property type="entry name" value="P-loop_NTPase"/>
</dbReference>
<reference evidence="1" key="1">
    <citation type="journal article" date="2014" name="Front. Microbiol.">
        <title>High frequency of phylogenetically diverse reductive dehalogenase-homologous genes in deep subseafloor sedimentary metagenomes.</title>
        <authorList>
            <person name="Kawai M."/>
            <person name="Futagami T."/>
            <person name="Toyoda A."/>
            <person name="Takaki Y."/>
            <person name="Nishi S."/>
            <person name="Hori S."/>
            <person name="Arai W."/>
            <person name="Tsubouchi T."/>
            <person name="Morono Y."/>
            <person name="Uchiyama I."/>
            <person name="Ito T."/>
            <person name="Fujiyama A."/>
            <person name="Inagaki F."/>
            <person name="Takami H."/>
        </authorList>
    </citation>
    <scope>NUCLEOTIDE SEQUENCE</scope>
    <source>
        <strain evidence="1">Expedition CK06-06</strain>
    </source>
</reference>
<organism evidence="1">
    <name type="scientific">marine sediment metagenome</name>
    <dbReference type="NCBI Taxonomy" id="412755"/>
    <lineage>
        <taxon>unclassified sequences</taxon>
        <taxon>metagenomes</taxon>
        <taxon>ecological metagenomes</taxon>
    </lineage>
</organism>
<comment type="caution">
    <text evidence="1">The sequence shown here is derived from an EMBL/GenBank/DDBJ whole genome shotgun (WGS) entry which is preliminary data.</text>
</comment>
<dbReference type="Gene3D" id="3.40.50.300">
    <property type="entry name" value="P-loop containing nucleotide triphosphate hydrolases"/>
    <property type="match status" value="1"/>
</dbReference>
<proteinExistence type="predicted"/>
<name>X1HCH9_9ZZZZ</name>
<dbReference type="AlphaFoldDB" id="X1HCH9"/>
<sequence length="111" mass="12598">PWVWELYNALEPKDYFRRFAGVILCADPTREHLPSNLSNLIDSVNIHVGHPLPAIIIVDRSIKLVKGQTDALRKIAEDLGLPIFFIRLNTGENIEKAFKSLADEIFLKETS</sequence>
<accession>X1HCH9</accession>
<gene>
    <name evidence="1" type="ORF">S03H2_11596</name>
</gene>
<dbReference type="EMBL" id="BARU01005910">
    <property type="protein sequence ID" value="GAH43008.1"/>
    <property type="molecule type" value="Genomic_DNA"/>
</dbReference>
<feature type="non-terminal residue" evidence="1">
    <location>
        <position position="1"/>
    </location>
</feature>
<evidence type="ECO:0000313" key="1">
    <source>
        <dbReference type="EMBL" id="GAH43008.1"/>
    </source>
</evidence>